<keyword evidence="1" id="KW-1003">Cell membrane</keyword>
<dbReference type="GO" id="GO:0051301">
    <property type="term" value="P:cell division"/>
    <property type="evidence" value="ECO:0007669"/>
    <property type="project" value="UniProtKB-UniRule"/>
</dbReference>
<evidence type="ECO:0000256" key="2">
    <source>
        <dbReference type="SAM" id="MobiDB-lite"/>
    </source>
</evidence>
<keyword evidence="1" id="KW-1133">Transmembrane helix</keyword>
<dbReference type="InterPro" id="IPR040532">
    <property type="entry name" value="MapZ_C2"/>
</dbReference>
<dbReference type="GO" id="GO:0005886">
    <property type="term" value="C:plasma membrane"/>
    <property type="evidence" value="ECO:0007669"/>
    <property type="project" value="UniProtKB-SubCell"/>
</dbReference>
<feature type="compositionally biased region" description="Acidic residues" evidence="2">
    <location>
        <begin position="83"/>
        <end position="98"/>
    </location>
</feature>
<dbReference type="Pfam" id="PF18041">
    <property type="entry name" value="MapZ_EC1"/>
    <property type="match status" value="1"/>
</dbReference>
<keyword evidence="1" id="KW-0812">Transmembrane</keyword>
<comment type="subunit">
    <text evidence="1">Interacts with FtsZ.</text>
</comment>
<dbReference type="Pfam" id="PF18708">
    <property type="entry name" value="MapZ_C2"/>
    <property type="match status" value="1"/>
</dbReference>
<feature type="compositionally biased region" description="Low complexity" evidence="2">
    <location>
        <begin position="251"/>
        <end position="269"/>
    </location>
</feature>
<reference evidence="5 6" key="1">
    <citation type="submission" date="2020-06" db="EMBL/GenBank/DDBJ databases">
        <title>Draft genome sequence of Lactic acid bacteria from Okinawan-style tofu.</title>
        <authorList>
            <person name="Takara I."/>
            <person name="Ikematsu S."/>
        </authorList>
    </citation>
    <scope>NUCLEOTIDE SEQUENCE [LARGE SCALE GENOMIC DNA]</scope>
    <source>
        <strain evidence="6">lg38</strain>
    </source>
</reference>
<keyword evidence="1" id="KW-0131">Cell cycle</keyword>
<feature type="transmembrane region" description="Helical" evidence="1">
    <location>
        <begin position="285"/>
        <end position="305"/>
    </location>
</feature>
<keyword evidence="1" id="KW-0132">Cell division</keyword>
<comment type="subcellular location">
    <subcellularLocation>
        <location evidence="1">Cell membrane</location>
        <topology evidence="1">Single-pass membrane protein</topology>
    </subcellularLocation>
    <text evidence="1">In newborn cells, forms a ring positioned at mid-cell. Soon after cell division starts and the cells begin elongating, the ring splits into two rings that, as elongation proceeds, move along and mark the future division sites.</text>
</comment>
<feature type="compositionally biased region" description="Low complexity" evidence="2">
    <location>
        <begin position="149"/>
        <end position="159"/>
    </location>
</feature>
<keyword evidence="1" id="KW-0472">Membrane</keyword>
<feature type="region of interest" description="Disordered" evidence="2">
    <location>
        <begin position="75"/>
        <end position="233"/>
    </location>
</feature>
<evidence type="ECO:0000259" key="4">
    <source>
        <dbReference type="Pfam" id="PF18708"/>
    </source>
</evidence>
<dbReference type="HAMAP" id="MF_01941">
    <property type="entry name" value="MapZ"/>
    <property type="match status" value="1"/>
</dbReference>
<protein>
    <recommendedName>
        <fullName evidence="1">Mid-cell-anchored protein Z</fullName>
    </recommendedName>
</protein>
<comment type="function">
    <text evidence="1">Early cell division protein that marks the future cell division site and supports proper FtsZ ring positioning.</text>
</comment>
<dbReference type="Proteomes" id="UP000504756">
    <property type="component" value="Unassembled WGS sequence"/>
</dbReference>
<feature type="compositionally biased region" description="Polar residues" evidence="2">
    <location>
        <begin position="175"/>
        <end position="188"/>
    </location>
</feature>
<feature type="region of interest" description="Disordered" evidence="2">
    <location>
        <begin position="251"/>
        <end position="280"/>
    </location>
</feature>
<comment type="similarity">
    <text evidence="1">Belongs to the MapZ family.</text>
</comment>
<dbReference type="InterPro" id="IPR041295">
    <property type="entry name" value="MapZ_EC1"/>
</dbReference>
<feature type="compositionally biased region" description="Low complexity" evidence="2">
    <location>
        <begin position="449"/>
        <end position="464"/>
    </location>
</feature>
<feature type="compositionally biased region" description="Basic and acidic residues" evidence="2">
    <location>
        <begin position="160"/>
        <end position="171"/>
    </location>
</feature>
<comment type="caution">
    <text evidence="5">The sequence shown here is derived from an EMBL/GenBank/DDBJ whole genome shotgun (WGS) entry which is preliminary data.</text>
</comment>
<accession>A0A6L2ZV23</accession>
<dbReference type="RefSeq" id="WP_176490149.1">
    <property type="nucleotide sequence ID" value="NZ_BLXU01000003.1"/>
</dbReference>
<feature type="compositionally biased region" description="Low complexity" evidence="2">
    <location>
        <begin position="484"/>
        <end position="499"/>
    </location>
</feature>
<dbReference type="InterPro" id="IPR030858">
    <property type="entry name" value="MapZ"/>
</dbReference>
<organism evidence="5 6">
    <name type="scientific">Lactococcus garvieae</name>
    <dbReference type="NCBI Taxonomy" id="1363"/>
    <lineage>
        <taxon>Bacteria</taxon>
        <taxon>Bacillati</taxon>
        <taxon>Bacillota</taxon>
        <taxon>Bacilli</taxon>
        <taxon>Lactobacillales</taxon>
        <taxon>Streptococcaceae</taxon>
        <taxon>Lactococcus</taxon>
    </lineage>
</organism>
<feature type="compositionally biased region" description="Polar residues" evidence="2">
    <location>
        <begin position="511"/>
        <end position="534"/>
    </location>
</feature>
<gene>
    <name evidence="5" type="primary">yqjD</name>
    <name evidence="1" type="synonym">mapZ</name>
    <name evidence="5" type="ORF">ikelab_07700</name>
</gene>
<feature type="domain" description="MapZ extracellular" evidence="3">
    <location>
        <begin position="309"/>
        <end position="433"/>
    </location>
</feature>
<feature type="domain" description="MapZ extracellular C-terminal" evidence="4">
    <location>
        <begin position="534"/>
        <end position="610"/>
    </location>
</feature>
<feature type="compositionally biased region" description="Acidic residues" evidence="2">
    <location>
        <begin position="204"/>
        <end position="218"/>
    </location>
</feature>
<proteinExistence type="inferred from homology"/>
<feature type="compositionally biased region" description="Polar residues" evidence="2">
    <location>
        <begin position="465"/>
        <end position="478"/>
    </location>
</feature>
<evidence type="ECO:0000256" key="1">
    <source>
        <dbReference type="HAMAP-Rule" id="MF_01941"/>
    </source>
</evidence>
<evidence type="ECO:0000313" key="5">
    <source>
        <dbReference type="EMBL" id="GFO51495.1"/>
    </source>
</evidence>
<evidence type="ECO:0000259" key="3">
    <source>
        <dbReference type="Pfam" id="PF18041"/>
    </source>
</evidence>
<name>A0A6L2ZV23_9LACT</name>
<evidence type="ECO:0000313" key="6">
    <source>
        <dbReference type="Proteomes" id="UP000504756"/>
    </source>
</evidence>
<sequence length="619" mass="66586">MTEEKDKDKNIKNSGEKVLKLGDVSDFTVGEIVKKAQRVDKENSESESVLDKYIRQHRGEIEAVKNQALEKYIQTERKKMDQEEAADSEEEVTALEENSDVKADEGSEASAPEAEHTETPESDEVTPSKEANFKEKNKSEFDEVEIADDVPPVVPVSVEGAEKESAPKQAEETESQAQDFPELSNQVPESKEEVAETSPTEEPVSTDDQELENSIEAEENVKDEEKESAHVEEAQLPQEDIVVPLEKTPVAGETVPTPVPVTPAVESETSAQEEQPKKKKDKRPLIIGLCALVLLAAGGAGYALYNHNNNEKAVNQAAVENKANLNAFNKAYDEFFTDADHQVLKNSNFDQLSALKNKLKTLKGSDFDTAEAKVNALETQIKAVEKVNALFNKSAIVDGELNKEAQVKAAVSIPAVPKTENEKLNKVLAQAINLAKTQQSEAKAKEEQAAAAQNNAATQPANQTSGQAAGNSASTDTPGGTTGAGTQQQAGKNTAQGGASSSTVVAADGAQNPTGAATPDNSNARVQPQANLNPQDPAFTWNPGIRDKVLNIARQRGYISGNDFILLPVAIHTMTSGYMAGQVAGYFNLYRPDGSYLLTINNKTGYFFGNGKGLPTDFG</sequence>
<feature type="compositionally biased region" description="Basic and acidic residues" evidence="2">
    <location>
        <begin position="219"/>
        <end position="233"/>
    </location>
</feature>
<dbReference type="EMBL" id="BLXU01000003">
    <property type="protein sequence ID" value="GFO51495.1"/>
    <property type="molecule type" value="Genomic_DNA"/>
</dbReference>
<dbReference type="AlphaFoldDB" id="A0A6L2ZV23"/>
<feature type="region of interest" description="Disordered" evidence="2">
    <location>
        <begin position="439"/>
        <end position="539"/>
    </location>
</feature>
<feature type="compositionally biased region" description="Basic and acidic residues" evidence="2">
    <location>
        <begin position="131"/>
        <end position="141"/>
    </location>
</feature>